<dbReference type="EMBL" id="JABFAC010000011">
    <property type="protein sequence ID" value="MBA0628434.1"/>
    <property type="molecule type" value="Genomic_DNA"/>
</dbReference>
<sequence>MARQLVVLALVLIALAGVVSVAASSPGGSPPSARTGASRDGSATSSSRPSQATATSPTGDSHKNYGKKKSEGADSDDSLNEDISRAKPRLDKGCPDAIMKEVGERKLLSCLLHEGPYNVQDCSTKANLSMIGMPLEESEADGSGSDRELQISRLGGI</sequence>
<feature type="compositionally biased region" description="Polar residues" evidence="1">
    <location>
        <begin position="41"/>
        <end position="59"/>
    </location>
</feature>
<evidence type="ECO:0000313" key="4">
    <source>
        <dbReference type="Proteomes" id="UP000593561"/>
    </source>
</evidence>
<comment type="caution">
    <text evidence="3">The sequence shown here is derived from an EMBL/GenBank/DDBJ whole genome shotgun (WGS) entry which is preliminary data.</text>
</comment>
<feature type="compositionally biased region" description="Basic and acidic residues" evidence="1">
    <location>
        <begin position="82"/>
        <end position="95"/>
    </location>
</feature>
<dbReference type="AlphaFoldDB" id="A0A7J8SQM2"/>
<gene>
    <name evidence="3" type="ORF">Godav_023159</name>
</gene>
<evidence type="ECO:0000256" key="1">
    <source>
        <dbReference type="SAM" id="MobiDB-lite"/>
    </source>
</evidence>
<feature type="chain" id="PRO_5029461774" evidence="2">
    <location>
        <begin position="24"/>
        <end position="157"/>
    </location>
</feature>
<feature type="compositionally biased region" description="Basic and acidic residues" evidence="1">
    <location>
        <begin position="60"/>
        <end position="72"/>
    </location>
</feature>
<accession>A0A7J8SQM2</accession>
<organism evidence="3 4">
    <name type="scientific">Gossypium davidsonii</name>
    <name type="common">Davidson's cotton</name>
    <name type="synonym">Gossypium klotzschianum subsp. davidsonii</name>
    <dbReference type="NCBI Taxonomy" id="34287"/>
    <lineage>
        <taxon>Eukaryota</taxon>
        <taxon>Viridiplantae</taxon>
        <taxon>Streptophyta</taxon>
        <taxon>Embryophyta</taxon>
        <taxon>Tracheophyta</taxon>
        <taxon>Spermatophyta</taxon>
        <taxon>Magnoliopsida</taxon>
        <taxon>eudicotyledons</taxon>
        <taxon>Gunneridae</taxon>
        <taxon>Pentapetalae</taxon>
        <taxon>rosids</taxon>
        <taxon>malvids</taxon>
        <taxon>Malvales</taxon>
        <taxon>Malvaceae</taxon>
        <taxon>Malvoideae</taxon>
        <taxon>Gossypium</taxon>
    </lineage>
</organism>
<feature type="compositionally biased region" description="Low complexity" evidence="1">
    <location>
        <begin position="22"/>
        <end position="33"/>
    </location>
</feature>
<keyword evidence="2" id="KW-0732">Signal</keyword>
<dbReference type="Proteomes" id="UP000593561">
    <property type="component" value="Unassembled WGS sequence"/>
</dbReference>
<protein>
    <submittedName>
        <fullName evidence="3">Uncharacterized protein</fullName>
    </submittedName>
</protein>
<evidence type="ECO:0000313" key="3">
    <source>
        <dbReference type="EMBL" id="MBA0628434.1"/>
    </source>
</evidence>
<feature type="signal peptide" evidence="2">
    <location>
        <begin position="1"/>
        <end position="23"/>
    </location>
</feature>
<feature type="region of interest" description="Disordered" evidence="1">
    <location>
        <begin position="22"/>
        <end position="95"/>
    </location>
</feature>
<feature type="region of interest" description="Disordered" evidence="1">
    <location>
        <begin position="136"/>
        <end position="157"/>
    </location>
</feature>
<proteinExistence type="predicted"/>
<reference evidence="3 4" key="1">
    <citation type="journal article" date="2019" name="Genome Biol. Evol.">
        <title>Insights into the evolution of the New World diploid cottons (Gossypium, subgenus Houzingenia) based on genome sequencing.</title>
        <authorList>
            <person name="Grover C.E."/>
            <person name="Arick M.A. 2nd"/>
            <person name="Thrash A."/>
            <person name="Conover J.L."/>
            <person name="Sanders W.S."/>
            <person name="Peterson D.G."/>
            <person name="Frelichowski J.E."/>
            <person name="Scheffler J.A."/>
            <person name="Scheffler B.E."/>
            <person name="Wendel J.F."/>
        </authorList>
    </citation>
    <scope>NUCLEOTIDE SEQUENCE [LARGE SCALE GENOMIC DNA]</scope>
    <source>
        <strain evidence="3">27</strain>
        <tissue evidence="3">Leaf</tissue>
    </source>
</reference>
<keyword evidence="4" id="KW-1185">Reference proteome</keyword>
<name>A0A7J8SQM2_GOSDV</name>
<evidence type="ECO:0000256" key="2">
    <source>
        <dbReference type="SAM" id="SignalP"/>
    </source>
</evidence>